<evidence type="ECO:0000256" key="1">
    <source>
        <dbReference type="ARBA" id="ARBA00010641"/>
    </source>
</evidence>
<sequence length="197" mass="22597">MSSELELVRQAKAGDQQAFAALMEQNQTRIYNLALRMTGNPDDALELSQEAFFNAWRGLGRFQEESAFSTWLYRLASNVCIDFLRREKRRRGASPSVSLDDEENHTREIPDQRYSPQEQMEQEERRRLIQQGLDAISPEHRQVLLLREMEGLSYGEIARILDLEEGTVKSRIARARLALRKYLVGTGNFSAASSSTK</sequence>
<gene>
    <name evidence="8" type="ORF">H9868_01280</name>
</gene>
<evidence type="ECO:0000256" key="6">
    <source>
        <dbReference type="SAM" id="MobiDB-lite"/>
    </source>
</evidence>
<dbReference type="NCBIfam" id="TIGR02937">
    <property type="entry name" value="sigma70-ECF"/>
    <property type="match status" value="1"/>
</dbReference>
<feature type="region of interest" description="Disordered" evidence="6">
    <location>
        <begin position="92"/>
        <end position="125"/>
    </location>
</feature>
<dbReference type="InterPro" id="IPR007627">
    <property type="entry name" value="RNA_pol_sigma70_r2"/>
</dbReference>
<dbReference type="Gene3D" id="1.10.1740.10">
    <property type="match status" value="1"/>
</dbReference>
<dbReference type="SUPFAM" id="SSF88946">
    <property type="entry name" value="Sigma2 domain of RNA polymerase sigma factors"/>
    <property type="match status" value="1"/>
</dbReference>
<dbReference type="GO" id="GO:0006352">
    <property type="term" value="P:DNA-templated transcription initiation"/>
    <property type="evidence" value="ECO:0007669"/>
    <property type="project" value="InterPro"/>
</dbReference>
<comment type="similarity">
    <text evidence="1">Belongs to the sigma-70 factor family. ECF subfamily.</text>
</comment>
<dbReference type="Gene3D" id="1.10.10.10">
    <property type="entry name" value="Winged helix-like DNA-binding domain superfamily/Winged helix DNA-binding domain"/>
    <property type="match status" value="1"/>
</dbReference>
<name>A0A9D1UNP4_9FIRM</name>
<evidence type="ECO:0000259" key="7">
    <source>
        <dbReference type="PROSITE" id="PS50937"/>
    </source>
</evidence>
<dbReference type="Proteomes" id="UP000824192">
    <property type="component" value="Unassembled WGS sequence"/>
</dbReference>
<dbReference type="InterPro" id="IPR014284">
    <property type="entry name" value="RNA_pol_sigma-70_dom"/>
</dbReference>
<evidence type="ECO:0000256" key="4">
    <source>
        <dbReference type="ARBA" id="ARBA00023125"/>
    </source>
</evidence>
<reference evidence="8" key="1">
    <citation type="journal article" date="2021" name="PeerJ">
        <title>Extensive microbial diversity within the chicken gut microbiome revealed by metagenomics and culture.</title>
        <authorList>
            <person name="Gilroy R."/>
            <person name="Ravi A."/>
            <person name="Getino M."/>
            <person name="Pursley I."/>
            <person name="Horton D.L."/>
            <person name="Alikhan N.F."/>
            <person name="Baker D."/>
            <person name="Gharbi K."/>
            <person name="Hall N."/>
            <person name="Watson M."/>
            <person name="Adriaenssens E.M."/>
            <person name="Foster-Nyarko E."/>
            <person name="Jarju S."/>
            <person name="Secka A."/>
            <person name="Antonio M."/>
            <person name="Oren A."/>
            <person name="Chaudhuri R.R."/>
            <person name="La Ragione R."/>
            <person name="Hildebrand F."/>
            <person name="Pallen M.J."/>
        </authorList>
    </citation>
    <scope>NUCLEOTIDE SEQUENCE</scope>
    <source>
        <strain evidence="8">ChiGjej6B6-1540</strain>
    </source>
</reference>
<dbReference type="Pfam" id="PF04542">
    <property type="entry name" value="Sigma70_r2"/>
    <property type="match status" value="1"/>
</dbReference>
<dbReference type="Pfam" id="PF08281">
    <property type="entry name" value="Sigma70_r4_2"/>
    <property type="match status" value="1"/>
</dbReference>
<comment type="caution">
    <text evidence="8">The sequence shown here is derived from an EMBL/GenBank/DDBJ whole genome shotgun (WGS) entry which is preliminary data.</text>
</comment>
<dbReference type="EMBL" id="DXGA01000025">
    <property type="protein sequence ID" value="HIW93150.1"/>
    <property type="molecule type" value="Genomic_DNA"/>
</dbReference>
<dbReference type="InterPro" id="IPR036388">
    <property type="entry name" value="WH-like_DNA-bd_sf"/>
</dbReference>
<dbReference type="InterPro" id="IPR013324">
    <property type="entry name" value="RNA_pol_sigma_r3/r4-like"/>
</dbReference>
<dbReference type="InterPro" id="IPR013249">
    <property type="entry name" value="RNA_pol_sigma70_r4_t2"/>
</dbReference>
<dbReference type="InterPro" id="IPR000551">
    <property type="entry name" value="MerR-type_HTH_dom"/>
</dbReference>
<keyword evidence="2" id="KW-0805">Transcription regulation</keyword>
<accession>A0A9D1UNP4</accession>
<dbReference type="GO" id="GO:0016987">
    <property type="term" value="F:sigma factor activity"/>
    <property type="evidence" value="ECO:0007669"/>
    <property type="project" value="UniProtKB-KW"/>
</dbReference>
<organism evidence="8 9">
    <name type="scientific">Candidatus Flavonifractor merdipullorum</name>
    <dbReference type="NCBI Taxonomy" id="2838590"/>
    <lineage>
        <taxon>Bacteria</taxon>
        <taxon>Bacillati</taxon>
        <taxon>Bacillota</taxon>
        <taxon>Clostridia</taxon>
        <taxon>Eubacteriales</taxon>
        <taxon>Oscillospiraceae</taxon>
        <taxon>Flavonifractor</taxon>
    </lineage>
</organism>
<dbReference type="PANTHER" id="PTHR43133">
    <property type="entry name" value="RNA POLYMERASE ECF-TYPE SIGMA FACTO"/>
    <property type="match status" value="1"/>
</dbReference>
<reference evidence="8" key="2">
    <citation type="submission" date="2021-04" db="EMBL/GenBank/DDBJ databases">
        <authorList>
            <person name="Gilroy R."/>
        </authorList>
    </citation>
    <scope>NUCLEOTIDE SEQUENCE</scope>
    <source>
        <strain evidence="8">ChiGjej6B6-1540</strain>
    </source>
</reference>
<dbReference type="SUPFAM" id="SSF88659">
    <property type="entry name" value="Sigma3 and sigma4 domains of RNA polymerase sigma factors"/>
    <property type="match status" value="1"/>
</dbReference>
<dbReference type="InterPro" id="IPR039425">
    <property type="entry name" value="RNA_pol_sigma-70-like"/>
</dbReference>
<dbReference type="AlphaFoldDB" id="A0A9D1UNP4"/>
<evidence type="ECO:0000313" key="9">
    <source>
        <dbReference type="Proteomes" id="UP000824192"/>
    </source>
</evidence>
<evidence type="ECO:0000313" key="8">
    <source>
        <dbReference type="EMBL" id="HIW93150.1"/>
    </source>
</evidence>
<evidence type="ECO:0000256" key="2">
    <source>
        <dbReference type="ARBA" id="ARBA00023015"/>
    </source>
</evidence>
<protein>
    <submittedName>
        <fullName evidence="8">Sigma-70 family RNA polymerase sigma factor</fullName>
    </submittedName>
</protein>
<evidence type="ECO:0000256" key="3">
    <source>
        <dbReference type="ARBA" id="ARBA00023082"/>
    </source>
</evidence>
<dbReference type="PANTHER" id="PTHR43133:SF8">
    <property type="entry name" value="RNA POLYMERASE SIGMA FACTOR HI_1459-RELATED"/>
    <property type="match status" value="1"/>
</dbReference>
<dbReference type="InterPro" id="IPR013325">
    <property type="entry name" value="RNA_pol_sigma_r2"/>
</dbReference>
<keyword evidence="3" id="KW-0731">Sigma factor</keyword>
<keyword evidence="4" id="KW-0238">DNA-binding</keyword>
<dbReference type="PROSITE" id="PS50937">
    <property type="entry name" value="HTH_MERR_2"/>
    <property type="match status" value="1"/>
</dbReference>
<evidence type="ECO:0000256" key="5">
    <source>
        <dbReference type="ARBA" id="ARBA00023163"/>
    </source>
</evidence>
<feature type="domain" description="HTH merR-type" evidence="7">
    <location>
        <begin position="141"/>
        <end position="163"/>
    </location>
</feature>
<keyword evidence="5" id="KW-0804">Transcription</keyword>
<dbReference type="CDD" id="cd06171">
    <property type="entry name" value="Sigma70_r4"/>
    <property type="match status" value="1"/>
</dbReference>
<proteinExistence type="inferred from homology"/>
<dbReference type="GO" id="GO:0003677">
    <property type="term" value="F:DNA binding"/>
    <property type="evidence" value="ECO:0007669"/>
    <property type="project" value="UniProtKB-KW"/>
</dbReference>